<accession>A0A6I6MQJ1</accession>
<dbReference type="RefSeq" id="WP_158764447.1">
    <property type="nucleotide sequence ID" value="NZ_CP047045.1"/>
</dbReference>
<dbReference type="Pfam" id="PF04134">
    <property type="entry name" value="DCC1-like"/>
    <property type="match status" value="1"/>
</dbReference>
<dbReference type="PANTHER" id="PTHR33639">
    <property type="entry name" value="THIOL-DISULFIDE OXIDOREDUCTASE DCC"/>
    <property type="match status" value="1"/>
</dbReference>
<evidence type="ECO:0000313" key="2">
    <source>
        <dbReference type="Proteomes" id="UP000431269"/>
    </source>
</evidence>
<dbReference type="InterPro" id="IPR007263">
    <property type="entry name" value="DCC1-like"/>
</dbReference>
<proteinExistence type="predicted"/>
<name>A0A6I6MQJ1_9CAUL</name>
<sequence length="144" mass="16597">MRWEPVAAPDITQDLILFDGDCVLCSRGAHFVHAHDRAGRFKFIAIQSAYGRQLAQRFGIDAEAPETNLAVIDGRAFFKSDAALNVLRAMSVWRWSNAARVLPRPLRNWFYDRVARNRYQWFGRKEQCWAGDPAFRDRIIESAP</sequence>
<dbReference type="EMBL" id="CP047045">
    <property type="protein sequence ID" value="QGZ93443.1"/>
    <property type="molecule type" value="Genomic_DNA"/>
</dbReference>
<evidence type="ECO:0000313" key="1">
    <source>
        <dbReference type="EMBL" id="QGZ93443.1"/>
    </source>
</evidence>
<dbReference type="InterPro" id="IPR052927">
    <property type="entry name" value="DCC_oxidoreductase"/>
</dbReference>
<dbReference type="Proteomes" id="UP000431269">
    <property type="component" value="Chromosome"/>
</dbReference>
<evidence type="ECO:0008006" key="3">
    <source>
        <dbReference type="Google" id="ProtNLM"/>
    </source>
</evidence>
<protein>
    <recommendedName>
        <fullName evidence="3">Thiol-disulfide oxidoreductase DCC</fullName>
    </recommendedName>
</protein>
<dbReference type="AlphaFoldDB" id="A0A6I6MQJ1"/>
<reference evidence="2" key="1">
    <citation type="submission" date="2019-12" db="EMBL/GenBank/DDBJ databases">
        <title>Complete genome of Terracaulis silvestris 0127_4.</title>
        <authorList>
            <person name="Vieira S."/>
            <person name="Riedel T."/>
            <person name="Sproer C."/>
            <person name="Pascual J."/>
            <person name="Boedeker C."/>
            <person name="Overmann J."/>
        </authorList>
    </citation>
    <scope>NUCLEOTIDE SEQUENCE [LARGE SCALE GENOMIC DNA]</scope>
    <source>
        <strain evidence="2">0127_4</strain>
    </source>
</reference>
<gene>
    <name evidence="1" type="ORF">DSM104635_00253</name>
</gene>
<organism evidence="1 2">
    <name type="scientific">Terricaulis silvestris</name>
    <dbReference type="NCBI Taxonomy" id="2686094"/>
    <lineage>
        <taxon>Bacteria</taxon>
        <taxon>Pseudomonadati</taxon>
        <taxon>Pseudomonadota</taxon>
        <taxon>Alphaproteobacteria</taxon>
        <taxon>Caulobacterales</taxon>
        <taxon>Caulobacteraceae</taxon>
        <taxon>Terricaulis</taxon>
    </lineage>
</organism>
<dbReference type="KEGG" id="tsv:DSM104635_00253"/>
<keyword evidence="2" id="KW-1185">Reference proteome</keyword>
<dbReference type="PANTHER" id="PTHR33639:SF2">
    <property type="entry name" value="DUF393 DOMAIN-CONTAINING PROTEIN"/>
    <property type="match status" value="1"/>
</dbReference>
<dbReference type="GO" id="GO:0015035">
    <property type="term" value="F:protein-disulfide reductase activity"/>
    <property type="evidence" value="ECO:0007669"/>
    <property type="project" value="InterPro"/>
</dbReference>